<dbReference type="EMBL" id="MFJW01000051">
    <property type="protein sequence ID" value="OGG28639.1"/>
    <property type="molecule type" value="Genomic_DNA"/>
</dbReference>
<comment type="caution">
    <text evidence="10">The sequence shown here is derived from an EMBL/GenBank/DDBJ whole genome shotgun (WGS) entry which is preliminary data.</text>
</comment>
<evidence type="ECO:0000259" key="9">
    <source>
        <dbReference type="Pfam" id="PF13231"/>
    </source>
</evidence>
<evidence type="ECO:0000256" key="2">
    <source>
        <dbReference type="ARBA" id="ARBA00022475"/>
    </source>
</evidence>
<evidence type="ECO:0000256" key="5">
    <source>
        <dbReference type="ARBA" id="ARBA00022692"/>
    </source>
</evidence>
<evidence type="ECO:0000256" key="3">
    <source>
        <dbReference type="ARBA" id="ARBA00022676"/>
    </source>
</evidence>
<keyword evidence="3" id="KW-0328">Glycosyltransferase</keyword>
<proteinExistence type="predicted"/>
<dbReference type="GO" id="GO:0005886">
    <property type="term" value="C:plasma membrane"/>
    <property type="evidence" value="ECO:0007669"/>
    <property type="project" value="UniProtKB-SubCell"/>
</dbReference>
<feature type="transmembrane region" description="Helical" evidence="8">
    <location>
        <begin position="171"/>
        <end position="195"/>
    </location>
</feature>
<dbReference type="PANTHER" id="PTHR33908">
    <property type="entry name" value="MANNOSYLTRANSFERASE YKCB-RELATED"/>
    <property type="match status" value="1"/>
</dbReference>
<keyword evidence="4" id="KW-0808">Transferase</keyword>
<feature type="transmembrane region" description="Helical" evidence="8">
    <location>
        <begin position="396"/>
        <end position="417"/>
    </location>
</feature>
<feature type="transmembrane region" description="Helical" evidence="8">
    <location>
        <begin position="373"/>
        <end position="390"/>
    </location>
</feature>
<feature type="transmembrane region" description="Helical" evidence="8">
    <location>
        <begin position="267"/>
        <end position="284"/>
    </location>
</feature>
<keyword evidence="2" id="KW-1003">Cell membrane</keyword>
<sequence>MKYRWHLAGCIVIFQAFTLVTVYHRQVSIVSFVSWIGSIVTTYYLLCPRGPESKNRFIERKDWIYIVILCTIGLGLLWYFSAVTSHYHQDEFITAYTSWSLPGLTSIDWFAAYPPVWVSQFPIVFHILQKPFFLILGPTLNAIRISVWPYVILITFALYGTAKTLFSRKTAVVALFVYVFFAPHLYLSSMGLHFVSSTAFLNLMLMELARFIETKQTRRALLAGIWSGLSYLTYTSSYVAYPVLCSVLIVSFLIIRKKYILDGLTKATIVTAMVLAPFLVYALRVNNFFGQRVDQVNIFWGSWQDNTSAGPVLNRILIHGFDAIGALYQPGVGGLGGYNFGKLGLLDPFSLSLILLGILFLVILAVRKQWQSWFILIALGIPFVSGYILTTHPPPFHRLSIVYPTLALCIALGIDRITKHGKRYYLLLALLSLTIILGFTHAREMILADARIYPQNSRVIGDYLNNHTQEQQAIMIASYPSFYLGQELLFRTNNHLELISDDTEKILKQYSGGTLILLQPSMETKTLLQDRFPSYRFITNLGGTSLGDLALFVPK</sequence>
<evidence type="ECO:0000256" key="1">
    <source>
        <dbReference type="ARBA" id="ARBA00004651"/>
    </source>
</evidence>
<name>A0A1F6AVD5_9BACT</name>
<evidence type="ECO:0000256" key="6">
    <source>
        <dbReference type="ARBA" id="ARBA00022989"/>
    </source>
</evidence>
<dbReference type="GO" id="GO:0016763">
    <property type="term" value="F:pentosyltransferase activity"/>
    <property type="evidence" value="ECO:0007669"/>
    <property type="project" value="TreeGrafter"/>
</dbReference>
<protein>
    <recommendedName>
        <fullName evidence="9">Glycosyltransferase RgtA/B/C/D-like domain-containing protein</fullName>
    </recommendedName>
</protein>
<keyword evidence="7 8" id="KW-0472">Membrane</keyword>
<feature type="transmembrane region" description="Helical" evidence="8">
    <location>
        <begin position="5"/>
        <end position="23"/>
    </location>
</feature>
<feature type="transmembrane region" description="Helical" evidence="8">
    <location>
        <begin position="238"/>
        <end position="255"/>
    </location>
</feature>
<feature type="domain" description="Glycosyltransferase RgtA/B/C/D-like" evidence="9">
    <location>
        <begin position="122"/>
        <end position="280"/>
    </location>
</feature>
<feature type="transmembrane region" description="Helical" evidence="8">
    <location>
        <begin position="424"/>
        <end position="442"/>
    </location>
</feature>
<evidence type="ECO:0000313" key="10">
    <source>
        <dbReference type="EMBL" id="OGG28639.1"/>
    </source>
</evidence>
<comment type="subcellular location">
    <subcellularLocation>
        <location evidence="1">Cell membrane</location>
        <topology evidence="1">Multi-pass membrane protein</topology>
    </subcellularLocation>
</comment>
<organism evidence="10 11">
    <name type="scientific">Candidatus Gottesmanbacteria bacterium RIFCSPLOWO2_01_FULL_46_21</name>
    <dbReference type="NCBI Taxonomy" id="1798393"/>
    <lineage>
        <taxon>Bacteria</taxon>
        <taxon>Candidatus Gottesmaniibacteriota</taxon>
    </lineage>
</organism>
<dbReference type="PANTHER" id="PTHR33908:SF11">
    <property type="entry name" value="MEMBRANE PROTEIN"/>
    <property type="match status" value="1"/>
</dbReference>
<feature type="transmembrane region" description="Helical" evidence="8">
    <location>
        <begin position="63"/>
        <end position="81"/>
    </location>
</feature>
<dbReference type="AlphaFoldDB" id="A0A1F6AVD5"/>
<feature type="transmembrane region" description="Helical" evidence="8">
    <location>
        <begin position="349"/>
        <end position="366"/>
    </location>
</feature>
<evidence type="ECO:0000256" key="8">
    <source>
        <dbReference type="SAM" id="Phobius"/>
    </source>
</evidence>
<evidence type="ECO:0000313" key="11">
    <source>
        <dbReference type="Proteomes" id="UP000178461"/>
    </source>
</evidence>
<dbReference type="InterPro" id="IPR038731">
    <property type="entry name" value="RgtA/B/C-like"/>
</dbReference>
<dbReference type="Proteomes" id="UP000178461">
    <property type="component" value="Unassembled WGS sequence"/>
</dbReference>
<dbReference type="GO" id="GO:0009103">
    <property type="term" value="P:lipopolysaccharide biosynthetic process"/>
    <property type="evidence" value="ECO:0007669"/>
    <property type="project" value="UniProtKB-ARBA"/>
</dbReference>
<dbReference type="Pfam" id="PF13231">
    <property type="entry name" value="PMT_2"/>
    <property type="match status" value="1"/>
</dbReference>
<feature type="transmembrane region" description="Helical" evidence="8">
    <location>
        <begin position="29"/>
        <end position="47"/>
    </location>
</feature>
<evidence type="ECO:0000256" key="4">
    <source>
        <dbReference type="ARBA" id="ARBA00022679"/>
    </source>
</evidence>
<gene>
    <name evidence="10" type="ORF">A2971_02435</name>
</gene>
<evidence type="ECO:0000256" key="7">
    <source>
        <dbReference type="ARBA" id="ARBA00023136"/>
    </source>
</evidence>
<accession>A0A1F6AVD5</accession>
<reference evidence="10 11" key="1">
    <citation type="journal article" date="2016" name="Nat. Commun.">
        <title>Thousands of microbial genomes shed light on interconnected biogeochemical processes in an aquifer system.</title>
        <authorList>
            <person name="Anantharaman K."/>
            <person name="Brown C.T."/>
            <person name="Hug L.A."/>
            <person name="Sharon I."/>
            <person name="Castelle C.J."/>
            <person name="Probst A.J."/>
            <person name="Thomas B.C."/>
            <person name="Singh A."/>
            <person name="Wilkins M.J."/>
            <person name="Karaoz U."/>
            <person name="Brodie E.L."/>
            <person name="Williams K.H."/>
            <person name="Hubbard S.S."/>
            <person name="Banfield J.F."/>
        </authorList>
    </citation>
    <scope>NUCLEOTIDE SEQUENCE [LARGE SCALE GENOMIC DNA]</scope>
</reference>
<keyword evidence="6 8" id="KW-1133">Transmembrane helix</keyword>
<feature type="transmembrane region" description="Helical" evidence="8">
    <location>
        <begin position="132"/>
        <end position="159"/>
    </location>
</feature>
<keyword evidence="5 8" id="KW-0812">Transmembrane</keyword>
<dbReference type="InterPro" id="IPR050297">
    <property type="entry name" value="LipidA_mod_glycosyltrf_83"/>
</dbReference>